<feature type="transmembrane region" description="Helical" evidence="1">
    <location>
        <begin position="81"/>
        <end position="100"/>
    </location>
</feature>
<evidence type="ECO:0008006" key="4">
    <source>
        <dbReference type="Google" id="ProtNLM"/>
    </source>
</evidence>
<feature type="transmembrane region" description="Helical" evidence="1">
    <location>
        <begin position="112"/>
        <end position="134"/>
    </location>
</feature>
<keyword evidence="1" id="KW-1133">Transmembrane helix</keyword>
<gene>
    <name evidence="2" type="ORF">A2729_01295</name>
</gene>
<dbReference type="AlphaFoldDB" id="A0A1G1XWG9"/>
<dbReference type="Proteomes" id="UP000178930">
    <property type="component" value="Unassembled WGS sequence"/>
</dbReference>
<feature type="transmembrane region" description="Helical" evidence="1">
    <location>
        <begin position="54"/>
        <end position="75"/>
    </location>
</feature>
<keyword evidence="1" id="KW-0472">Membrane</keyword>
<proteinExistence type="predicted"/>
<feature type="transmembrane region" description="Helical" evidence="1">
    <location>
        <begin position="12"/>
        <end position="33"/>
    </location>
</feature>
<dbReference type="Pfam" id="PF08570">
    <property type="entry name" value="DUF1761"/>
    <property type="match status" value="1"/>
</dbReference>
<comment type="caution">
    <text evidence="2">The sequence shown here is derived from an EMBL/GenBank/DDBJ whole genome shotgun (WGS) entry which is preliminary data.</text>
</comment>
<protein>
    <recommendedName>
        <fullName evidence="4">DUF1761 domain-containing protein</fullName>
    </recommendedName>
</protein>
<keyword evidence="1" id="KW-0812">Transmembrane</keyword>
<accession>A0A1G1XWG9</accession>
<evidence type="ECO:0000313" key="3">
    <source>
        <dbReference type="Proteomes" id="UP000178930"/>
    </source>
</evidence>
<evidence type="ECO:0000313" key="2">
    <source>
        <dbReference type="EMBL" id="OGY43940.1"/>
    </source>
</evidence>
<sequence length="135" mass="14285">MPDLSTLNWTAIVAAAVVSYAGGMVWYAPMVFGKIWLKTLGKTKESLGSPTNPMIVGFIVSLLVAVALALLFKLLGVIDPVLGAKMGLFIGVAFGALNVLSDSLFSGTPIKLFWIQQGYRVIGLVIMGAILGGWK</sequence>
<dbReference type="InterPro" id="IPR013879">
    <property type="entry name" value="DUF1761"/>
</dbReference>
<organism evidence="2 3">
    <name type="scientific">Candidatus Buchananbacteria bacterium RIFCSPHIGHO2_01_FULL_39_14</name>
    <dbReference type="NCBI Taxonomy" id="1797532"/>
    <lineage>
        <taxon>Bacteria</taxon>
        <taxon>Candidatus Buchananiibacteriota</taxon>
    </lineage>
</organism>
<reference evidence="2 3" key="1">
    <citation type="journal article" date="2016" name="Nat. Commun.">
        <title>Thousands of microbial genomes shed light on interconnected biogeochemical processes in an aquifer system.</title>
        <authorList>
            <person name="Anantharaman K."/>
            <person name="Brown C.T."/>
            <person name="Hug L.A."/>
            <person name="Sharon I."/>
            <person name="Castelle C.J."/>
            <person name="Probst A.J."/>
            <person name="Thomas B.C."/>
            <person name="Singh A."/>
            <person name="Wilkins M.J."/>
            <person name="Karaoz U."/>
            <person name="Brodie E.L."/>
            <person name="Williams K.H."/>
            <person name="Hubbard S.S."/>
            <person name="Banfield J.F."/>
        </authorList>
    </citation>
    <scope>NUCLEOTIDE SEQUENCE [LARGE SCALE GENOMIC DNA]</scope>
</reference>
<name>A0A1G1XWG9_9BACT</name>
<dbReference type="EMBL" id="MHIB01000027">
    <property type="protein sequence ID" value="OGY43940.1"/>
    <property type="molecule type" value="Genomic_DNA"/>
</dbReference>
<evidence type="ECO:0000256" key="1">
    <source>
        <dbReference type="SAM" id="Phobius"/>
    </source>
</evidence>